<organism evidence="2">
    <name type="scientific">termite gut metagenome</name>
    <dbReference type="NCBI Taxonomy" id="433724"/>
    <lineage>
        <taxon>unclassified sequences</taxon>
        <taxon>metagenomes</taxon>
        <taxon>organismal metagenomes</taxon>
    </lineage>
</organism>
<name>A0A5J4PR01_9ZZZZ</name>
<dbReference type="NCBIfam" id="NF033520">
    <property type="entry name" value="transpos_IS982"/>
    <property type="match status" value="1"/>
</dbReference>
<protein>
    <recommendedName>
        <fullName evidence="1">Transposase DDE domain-containing protein</fullName>
    </recommendedName>
</protein>
<dbReference type="EMBL" id="SNRY01007176">
    <property type="protein sequence ID" value="KAA6310944.1"/>
    <property type="molecule type" value="Genomic_DNA"/>
</dbReference>
<feature type="non-terminal residue" evidence="2">
    <location>
        <position position="280"/>
    </location>
</feature>
<gene>
    <name evidence="2" type="ORF">EZS27_037840</name>
</gene>
<comment type="caution">
    <text evidence="2">The sequence shown here is derived from an EMBL/GenBank/DDBJ whole genome shotgun (WGS) entry which is preliminary data.</text>
</comment>
<proteinExistence type="predicted"/>
<reference evidence="2" key="1">
    <citation type="submission" date="2019-03" db="EMBL/GenBank/DDBJ databases">
        <title>Single cell metagenomics reveals metabolic interactions within the superorganism composed of flagellate Streblomastix strix and complex community of Bacteroidetes bacteria on its surface.</title>
        <authorList>
            <person name="Treitli S.C."/>
            <person name="Kolisko M."/>
            <person name="Husnik F."/>
            <person name="Keeling P."/>
            <person name="Hampl V."/>
        </authorList>
    </citation>
    <scope>NUCLEOTIDE SEQUENCE</scope>
    <source>
        <strain evidence="2">STM</strain>
    </source>
</reference>
<dbReference type="Pfam" id="PF13612">
    <property type="entry name" value="DDE_Tnp_1_3"/>
    <property type="match status" value="1"/>
</dbReference>
<dbReference type="AlphaFoldDB" id="A0A5J4PR01"/>
<evidence type="ECO:0000313" key="2">
    <source>
        <dbReference type="EMBL" id="KAA6310944.1"/>
    </source>
</evidence>
<evidence type="ECO:0000259" key="1">
    <source>
        <dbReference type="Pfam" id="PF13612"/>
    </source>
</evidence>
<accession>A0A5J4PR01</accession>
<sequence length="280" mass="32702">MLTPDKIIEIFCMADDFCKEFDLAVQKHQIDTPDKKRYERPSRMSDSEIITILIGFHFGTFRNFKHYYLFYVQKHLRGEFPNLVSYNRFVELQRKVFIPFVLFLKLICFGQCTGITYVDSTCIRVCHNKRIRRNKVFKGLAEIGKSTMDWFFGFKLHLLCNERGELVNFCLTKGNVDDRNQKVFSVLSKGLFGKLYADKGYISASLFEMLFNKGIHLVTGIKKNMKNRLMSVNDKILLRKRSIIETINGELKNICYIEHSRHRSPANFIMNLLAALGAYS</sequence>
<dbReference type="InterPro" id="IPR025668">
    <property type="entry name" value="Tnp_DDE_dom"/>
</dbReference>
<feature type="domain" description="Transposase DDE" evidence="1">
    <location>
        <begin position="110"/>
        <end position="264"/>
    </location>
</feature>